<evidence type="ECO:0000256" key="1">
    <source>
        <dbReference type="ARBA" id="ARBA00005860"/>
    </source>
</evidence>
<comment type="similarity">
    <text evidence="1 8">Belongs to the peptidase M8 family.</text>
</comment>
<dbReference type="Gene3D" id="3.10.170.20">
    <property type="match status" value="1"/>
</dbReference>
<proteinExistence type="inferred from homology"/>
<evidence type="ECO:0000256" key="4">
    <source>
        <dbReference type="ARBA" id="ARBA00022801"/>
    </source>
</evidence>
<dbReference type="InterPro" id="IPR001577">
    <property type="entry name" value="Peptidase_M8"/>
</dbReference>
<organism evidence="9 10">
    <name type="scientific">Fragariocoptes setiger</name>
    <dbReference type="NCBI Taxonomy" id="1670756"/>
    <lineage>
        <taxon>Eukaryota</taxon>
        <taxon>Metazoa</taxon>
        <taxon>Ecdysozoa</taxon>
        <taxon>Arthropoda</taxon>
        <taxon>Chelicerata</taxon>
        <taxon>Arachnida</taxon>
        <taxon>Acari</taxon>
        <taxon>Acariformes</taxon>
        <taxon>Trombidiformes</taxon>
        <taxon>Prostigmata</taxon>
        <taxon>Eupodina</taxon>
        <taxon>Eriophyoidea</taxon>
        <taxon>Phytoptidae</taxon>
        <taxon>Fragariocoptes</taxon>
    </lineage>
</organism>
<sequence length="596" mass="67199">MPTVANFFREILTIKKDDALQRYRIRRRCPQNVVVYMPTIDGISKPFCLDRCEDYATCGEIVVPSNHLAACSFCDALGCRTDPMSEGEGVGGSQFLLYVSADNTSRCRRDHTIAYAAHCAQDLRTDRPIAGHANLCPDSISTDPKDLSALIATVKHELTHVLGFSVSLFAYYRDENGQPLTERGGIGRIPINPETGYPRWSERTIKKVVRKNWITAGGPINKTIHLVVTPAVKRAVREHFNCSDLAGAELEDQGADGTSMTHWEKRLFENEAMTGTHTQNSVYSRVTLAMLQDTGWYKPNYSRADELEWGKNLGCDFVEKSCKSWIDLKRSLNMTIRPFCDKPRGQILTISCTDDRSSKAVCNMKTYEEPLDPMYRNFDYIEGVPDVDLAYYGGSVDLADYCPFIQEFTWQAHNVTVRGSRCEFEGNNLENERNANLEQYGPQTKCFEHARRWEQRSCNFRRHWHHSGAGCYKYQCHEGHLSLIVQNETFPCYEEGQIVRIELLSDSWLHSGSIACPACEKVCPPHKCYFNATANLIDTDNATTPFDGRATNLDATYQIGGPKHKLTCSASSNPPIIGLYLIAALITLHNCHCIFT</sequence>
<evidence type="ECO:0000256" key="5">
    <source>
        <dbReference type="ARBA" id="ARBA00022833"/>
    </source>
</evidence>
<keyword evidence="10" id="KW-1185">Reference proteome</keyword>
<evidence type="ECO:0000313" key="9">
    <source>
        <dbReference type="EMBL" id="KAG9511252.1"/>
    </source>
</evidence>
<gene>
    <name evidence="9" type="ORF">GZH46_00181</name>
</gene>
<keyword evidence="2 8" id="KW-0645">Protease</keyword>
<dbReference type="PANTHER" id="PTHR10942">
    <property type="entry name" value="LEISHMANOLYSIN-LIKE PEPTIDASE"/>
    <property type="match status" value="1"/>
</dbReference>
<keyword evidence="4 8" id="KW-0378">Hydrolase</keyword>
<comment type="caution">
    <text evidence="9">The sequence shown here is derived from an EMBL/GenBank/DDBJ whole genome shotgun (WGS) entry which is preliminary data.</text>
</comment>
<dbReference type="Gene3D" id="2.30.34.10">
    <property type="entry name" value="Leishmanolysin domain 4"/>
    <property type="match status" value="1"/>
</dbReference>
<dbReference type="Pfam" id="PF01457">
    <property type="entry name" value="Peptidase_M8"/>
    <property type="match status" value="2"/>
</dbReference>
<accession>A0ABQ7SCV6</accession>
<keyword evidence="3 8" id="KW-0479">Metal-binding</keyword>
<evidence type="ECO:0000256" key="8">
    <source>
        <dbReference type="RuleBase" id="RU366077"/>
    </source>
</evidence>
<dbReference type="EMBL" id="JAIFTH010000016">
    <property type="protein sequence ID" value="KAG9511252.1"/>
    <property type="molecule type" value="Genomic_DNA"/>
</dbReference>
<evidence type="ECO:0000256" key="6">
    <source>
        <dbReference type="ARBA" id="ARBA00023049"/>
    </source>
</evidence>
<evidence type="ECO:0000256" key="7">
    <source>
        <dbReference type="ARBA" id="ARBA00039717"/>
    </source>
</evidence>
<evidence type="ECO:0000256" key="2">
    <source>
        <dbReference type="ARBA" id="ARBA00022670"/>
    </source>
</evidence>
<comment type="cofactor">
    <cofactor evidence="8">
        <name>Zn(2+)</name>
        <dbReference type="ChEBI" id="CHEBI:29105"/>
    </cofactor>
    <text evidence="8">Binds 1 zinc ion per subunit.</text>
</comment>
<keyword evidence="6 8" id="KW-0482">Metalloprotease</keyword>
<keyword evidence="5 8" id="KW-0862">Zinc</keyword>
<evidence type="ECO:0000313" key="10">
    <source>
        <dbReference type="Proteomes" id="UP000825002"/>
    </source>
</evidence>
<dbReference type="SUPFAM" id="SSF55486">
    <property type="entry name" value="Metalloproteases ('zincins'), catalytic domain"/>
    <property type="match status" value="1"/>
</dbReference>
<name>A0ABQ7SCV6_9ACAR</name>
<feature type="non-terminal residue" evidence="9">
    <location>
        <position position="596"/>
    </location>
</feature>
<dbReference type="Proteomes" id="UP000825002">
    <property type="component" value="Unassembled WGS sequence"/>
</dbReference>
<evidence type="ECO:0000256" key="3">
    <source>
        <dbReference type="ARBA" id="ARBA00022723"/>
    </source>
</evidence>
<dbReference type="Gene3D" id="2.10.55.10">
    <property type="entry name" value="Leishmanolysin domain 3"/>
    <property type="match status" value="1"/>
</dbReference>
<reference evidence="9 10" key="1">
    <citation type="submission" date="2020-10" db="EMBL/GenBank/DDBJ databases">
        <authorList>
            <person name="Klimov P.B."/>
            <person name="Dyachkov S.M."/>
            <person name="Chetverikov P.E."/>
        </authorList>
    </citation>
    <scope>NUCLEOTIDE SEQUENCE [LARGE SCALE GENOMIC DNA]</scope>
    <source>
        <strain evidence="9">BMOC 18-1129-001#AD2665</strain>
        <tissue evidence="9">Entire mites</tissue>
    </source>
</reference>
<dbReference type="PANTHER" id="PTHR10942:SF0">
    <property type="entry name" value="LEISHMANOLYSIN-LIKE PEPTIDASE"/>
    <property type="match status" value="1"/>
</dbReference>
<protein>
    <recommendedName>
        <fullName evidence="7 8">Leishmanolysin-like peptidase</fullName>
        <ecNumber evidence="8">3.4.24.-</ecNumber>
    </recommendedName>
</protein>
<dbReference type="EC" id="3.4.24.-" evidence="8"/>
<dbReference type="Gene3D" id="3.90.132.10">
    <property type="entry name" value="Leishmanolysin , domain 2"/>
    <property type="match status" value="1"/>
</dbReference>